<gene>
    <name evidence="1" type="ORF">ACFSQW_11705</name>
</gene>
<organism evidence="1 2">
    <name type="scientific">Sphingobacterium tabacisoli</name>
    <dbReference type="NCBI Taxonomy" id="2044855"/>
    <lineage>
        <taxon>Bacteria</taxon>
        <taxon>Pseudomonadati</taxon>
        <taxon>Bacteroidota</taxon>
        <taxon>Sphingobacteriia</taxon>
        <taxon>Sphingobacteriales</taxon>
        <taxon>Sphingobacteriaceae</taxon>
        <taxon>Sphingobacterium</taxon>
    </lineage>
</organism>
<evidence type="ECO:0000313" key="1">
    <source>
        <dbReference type="EMBL" id="MFD2555060.1"/>
    </source>
</evidence>
<protein>
    <submittedName>
        <fullName evidence="1">Uncharacterized protein</fullName>
    </submittedName>
</protein>
<accession>A0ABW5L3F2</accession>
<reference evidence="2" key="1">
    <citation type="journal article" date="2019" name="Int. J. Syst. Evol. Microbiol.">
        <title>The Global Catalogue of Microorganisms (GCM) 10K type strain sequencing project: providing services to taxonomists for standard genome sequencing and annotation.</title>
        <authorList>
            <consortium name="The Broad Institute Genomics Platform"/>
            <consortium name="The Broad Institute Genome Sequencing Center for Infectious Disease"/>
            <person name="Wu L."/>
            <person name="Ma J."/>
        </authorList>
    </citation>
    <scope>NUCLEOTIDE SEQUENCE [LARGE SCALE GENOMIC DNA]</scope>
    <source>
        <strain evidence="2">KCTC 52298</strain>
    </source>
</reference>
<dbReference type="RefSeq" id="WP_210353426.1">
    <property type="nucleotide sequence ID" value="NZ_JAEQMU010000001.1"/>
</dbReference>
<proteinExistence type="predicted"/>
<evidence type="ECO:0000313" key="2">
    <source>
        <dbReference type="Proteomes" id="UP001597440"/>
    </source>
</evidence>
<name>A0ABW5L3F2_9SPHI</name>
<dbReference type="Proteomes" id="UP001597440">
    <property type="component" value="Unassembled WGS sequence"/>
</dbReference>
<dbReference type="EMBL" id="JBHULD010000014">
    <property type="protein sequence ID" value="MFD2555060.1"/>
    <property type="molecule type" value="Genomic_DNA"/>
</dbReference>
<sequence length="46" mass="5356">MKLKKDQQLWRKEQCREGSGLLLWSQLSPLLGEEEAEGERCPIKTI</sequence>
<keyword evidence="2" id="KW-1185">Reference proteome</keyword>
<comment type="caution">
    <text evidence="1">The sequence shown here is derived from an EMBL/GenBank/DDBJ whole genome shotgun (WGS) entry which is preliminary data.</text>
</comment>